<feature type="region of interest" description="Disordered" evidence="1">
    <location>
        <begin position="72"/>
        <end position="114"/>
    </location>
</feature>
<proteinExistence type="predicted"/>
<evidence type="ECO:0000313" key="2">
    <source>
        <dbReference type="EMBL" id="OWM85170.1"/>
    </source>
</evidence>
<dbReference type="EMBL" id="MTKT01001287">
    <property type="protein sequence ID" value="OWM85170.1"/>
    <property type="molecule type" value="Genomic_DNA"/>
</dbReference>
<comment type="caution">
    <text evidence="2">The sequence shown here is derived from an EMBL/GenBank/DDBJ whole genome shotgun (WGS) entry which is preliminary data.</text>
</comment>
<protein>
    <submittedName>
        <fullName evidence="2">Uncharacterized protein</fullName>
    </submittedName>
</protein>
<name>A0A218XK68_PUNGR</name>
<gene>
    <name evidence="2" type="ORF">CDL15_Pgr027957</name>
</gene>
<sequence length="199" mass="21407">MDRVESDRIARPKEKPPGRDAGPNWGVGPNGPNFWAGPAKQGNGPRPVSEERPGSGGAAAAARLRAAVLAPGCRDDGTRGLGRWPLTPPTPHRGRSKPHRSLGGRNRGEFRDFPATVPESTDLQIGPIESKISVSSCWVVFPSIRIAFPLNSNSFSVKISADLAEIAKIAIWRFLGWRGSRAAGERCPACPNCSNLFFF</sequence>
<feature type="compositionally biased region" description="Basic and acidic residues" evidence="1">
    <location>
        <begin position="1"/>
        <end position="18"/>
    </location>
</feature>
<evidence type="ECO:0000256" key="1">
    <source>
        <dbReference type="SAM" id="MobiDB-lite"/>
    </source>
</evidence>
<feature type="compositionally biased region" description="Low complexity" evidence="1">
    <location>
        <begin position="22"/>
        <end position="33"/>
    </location>
</feature>
<accession>A0A218XK68</accession>
<reference evidence="3" key="1">
    <citation type="journal article" date="2017" name="Plant J.">
        <title>The pomegranate (Punica granatum L.) genome and the genomics of punicalagin biosynthesis.</title>
        <authorList>
            <person name="Qin G."/>
            <person name="Xu C."/>
            <person name="Ming R."/>
            <person name="Tang H."/>
            <person name="Guyot R."/>
            <person name="Kramer E.M."/>
            <person name="Hu Y."/>
            <person name="Yi X."/>
            <person name="Qi Y."/>
            <person name="Xu X."/>
            <person name="Gao Z."/>
            <person name="Pan H."/>
            <person name="Jian J."/>
            <person name="Tian Y."/>
            <person name="Yue Z."/>
            <person name="Xu Y."/>
        </authorList>
    </citation>
    <scope>NUCLEOTIDE SEQUENCE [LARGE SCALE GENOMIC DNA]</scope>
    <source>
        <strain evidence="3">cv. Dabenzi</strain>
    </source>
</reference>
<feature type="compositionally biased region" description="Basic residues" evidence="1">
    <location>
        <begin position="92"/>
        <end position="102"/>
    </location>
</feature>
<evidence type="ECO:0000313" key="3">
    <source>
        <dbReference type="Proteomes" id="UP000197138"/>
    </source>
</evidence>
<feature type="region of interest" description="Disordered" evidence="1">
    <location>
        <begin position="1"/>
        <end position="60"/>
    </location>
</feature>
<dbReference type="AlphaFoldDB" id="A0A218XK68"/>
<dbReference type="Proteomes" id="UP000197138">
    <property type="component" value="Unassembled WGS sequence"/>
</dbReference>
<organism evidence="2 3">
    <name type="scientific">Punica granatum</name>
    <name type="common">Pomegranate</name>
    <dbReference type="NCBI Taxonomy" id="22663"/>
    <lineage>
        <taxon>Eukaryota</taxon>
        <taxon>Viridiplantae</taxon>
        <taxon>Streptophyta</taxon>
        <taxon>Embryophyta</taxon>
        <taxon>Tracheophyta</taxon>
        <taxon>Spermatophyta</taxon>
        <taxon>Magnoliopsida</taxon>
        <taxon>eudicotyledons</taxon>
        <taxon>Gunneridae</taxon>
        <taxon>Pentapetalae</taxon>
        <taxon>rosids</taxon>
        <taxon>malvids</taxon>
        <taxon>Myrtales</taxon>
        <taxon>Lythraceae</taxon>
        <taxon>Punica</taxon>
    </lineage>
</organism>